<evidence type="ECO:0000313" key="2">
    <source>
        <dbReference type="Proteomes" id="UP001168338"/>
    </source>
</evidence>
<dbReference type="RefSeq" id="WP_301664766.1">
    <property type="nucleotide sequence ID" value="NZ_VCYH01000008.1"/>
</dbReference>
<organism evidence="1 2">
    <name type="scientific">Methanoculleus frigidifontis</name>
    <dbReference type="NCBI Taxonomy" id="2584085"/>
    <lineage>
        <taxon>Archaea</taxon>
        <taxon>Methanobacteriati</taxon>
        <taxon>Methanobacteriota</taxon>
        <taxon>Stenosarchaea group</taxon>
        <taxon>Methanomicrobia</taxon>
        <taxon>Methanomicrobiales</taxon>
        <taxon>Methanomicrobiaceae</taxon>
        <taxon>Methanoculleus</taxon>
    </lineage>
</organism>
<sequence>MILIVPAAGADTGIPVESNTQKDSAAVNAAAALLYDGTATLADETFTCTASSGTEYTVERLTPLGALDAVADAEGFTYAVGDKKKATKGFLLLDNISEYCYGDASWYSMVNGDPLDGFADASEGVDVYTLEDGDEVVFYYGEDGVTPETATALLNITIAIGAEPDVLFDGSVTLTDGTFTCTASSGTEYTVERLTPLGALNEVAEIEGFTYVVGDKKKATKGFLLLDNVSEYCYGDASWYSMVNGDLLDGFADASEGVDVYALEDGDEVVFYYGEDGVTSETATALIAITVEVGDGADVLFDGTVTLEDETFTCTASSGTEYTADTLTPLGALDAVAGDQGFTYVVNDKSYDAKGILLLDGIGDYLYDKDAGTTWICSVNGVVLDDWTNYETEGMNVYALEDGDEVAFYFGAKPVTPETATAMLAITVEIAEPEGWTLSLKGALTDTIDQAYFEDAVDCGHSATYTDADGNVWSGVPLWYLVGWVDDDKKHGSGAFNDELAEEGYSIKVTAGDDYSVNFESASVARNDDIIVANTLNGEPLPEVIGEKEKPCWPLQMIGADVSSGQKVGNVVEIELVGLPEPSDGWTITLNGKFSRTLTQKEFEEGIACGHAASYTDSKDRVWTGMPLWYLVGVVDDIETSNHWTFNDDLATGGYTINITAEDGYTVTLESADIARSNAYIVADKLNASPLGEDDGYPLKLQGSGLTAGNQRVGNIASITLVGLPGAPGDDEWTLTLKGPAITAVISQSEFEAGVACHGKTYDDGVSTWTGVPLWYLAGWVDDDVMHGSGAFNDNLASAGYTVIVSSGGDSPYSKEFTSQEMTANKNHYIVANKVNGSAITGDAFPLRIVGEGAAGSKSVGNIEKIVLTEFQEPTDLPAVQVIRYAADGVTVLNETTKTYQWMEQNLPVIGGADGVRLRFQGPTFDPDDLWNPAEDINPGKVDNVVRGTAIKDLCDLVGGAPEGSEIILVASDGYEAKLNYTNLYTPLDRQGEAILAWWGDGAYVPDYRDGIRLFFNTPDGIFGADDMRTCLAEDYWHYYWDSGIQYPSAAGVSNKHVVTVEIHPGAREDWSLILTGAITDTISRSYFEAGKACALGGHGATYTDGDGNVWSGMPLWLLVGWVDDDNKHNYGSDPFRDDLADLGYNVTVIDYGPDNVKGTADDFSTTFNSTFVKRNNNIIVANEIDGIPLPADGDKPSWPLKLVGSALTSGKQKVGSIDEIALTDLPAEADAELALGQGWNFVSIPKRLAAGSNTAAIFSDVDTANRSIWHYNAAIKYWEEVTATDTLKPLAAYWIYSASACDIPLTFSDQPLQTPPTADLYKGWNAVGFTGVEPTAARDTLLSLGDAWTQVIGFDAEDQKYETAIIRGGSGKHADTGAMNPGKGYWIYLRGSGELAAIAS</sequence>
<gene>
    <name evidence="1" type="ORF">FGU65_12000</name>
</gene>
<reference evidence="1" key="1">
    <citation type="submission" date="2019-05" db="EMBL/GenBank/DDBJ databases">
        <title>Methanoculleus sp. FWC-SCC1, a methanogenic archaeon isolated from deep marine cold seep.</title>
        <authorList>
            <person name="Chen Y.-W."/>
            <person name="Chen S.-C."/>
            <person name="Teng N.-H."/>
            <person name="Lai M.-C."/>
        </authorList>
    </citation>
    <scope>NUCLEOTIDE SEQUENCE</scope>
    <source>
        <strain evidence="1">FWC-SCC1</strain>
    </source>
</reference>
<evidence type="ECO:0008006" key="3">
    <source>
        <dbReference type="Google" id="ProtNLM"/>
    </source>
</evidence>
<evidence type="ECO:0000313" key="1">
    <source>
        <dbReference type="EMBL" id="MDN7025604.1"/>
    </source>
</evidence>
<dbReference type="SUPFAM" id="SSF56524">
    <property type="entry name" value="Oxidoreductase molybdopterin-binding domain"/>
    <property type="match status" value="4"/>
</dbReference>
<dbReference type="Proteomes" id="UP001168338">
    <property type="component" value="Unassembled WGS sequence"/>
</dbReference>
<accession>A0ABT8MCH1</accession>
<comment type="caution">
    <text evidence="1">The sequence shown here is derived from an EMBL/GenBank/DDBJ whole genome shotgun (WGS) entry which is preliminary data.</text>
</comment>
<dbReference type="EMBL" id="VCYH01000008">
    <property type="protein sequence ID" value="MDN7025604.1"/>
    <property type="molecule type" value="Genomic_DNA"/>
</dbReference>
<keyword evidence="2" id="KW-1185">Reference proteome</keyword>
<proteinExistence type="predicted"/>
<name>A0ABT8MCH1_9EURY</name>
<protein>
    <recommendedName>
        <fullName evidence="3">DUF4430 domain-containing protein</fullName>
    </recommendedName>
</protein>
<dbReference type="InterPro" id="IPR036374">
    <property type="entry name" value="OxRdtase_Mopterin-bd_sf"/>
</dbReference>
<dbReference type="Gene3D" id="3.90.420.10">
    <property type="entry name" value="Oxidoreductase, molybdopterin-binding domain"/>
    <property type="match status" value="2"/>
</dbReference>